<protein>
    <recommendedName>
        <fullName evidence="3">NusG-like N-terminal domain-containing protein</fullName>
    </recommendedName>
</protein>
<name>A0ABV7NH16_9SPHN</name>
<gene>
    <name evidence="1" type="ORF">ACFOKF_16485</name>
</gene>
<organism evidence="1 2">
    <name type="scientific">Sphingobium rhizovicinum</name>
    <dbReference type="NCBI Taxonomy" id="432308"/>
    <lineage>
        <taxon>Bacteria</taxon>
        <taxon>Pseudomonadati</taxon>
        <taxon>Pseudomonadota</taxon>
        <taxon>Alphaproteobacteria</taxon>
        <taxon>Sphingomonadales</taxon>
        <taxon>Sphingomonadaceae</taxon>
        <taxon>Sphingobium</taxon>
    </lineage>
</organism>
<dbReference type="Proteomes" id="UP001595681">
    <property type="component" value="Unassembled WGS sequence"/>
</dbReference>
<evidence type="ECO:0008006" key="3">
    <source>
        <dbReference type="Google" id="ProtNLM"/>
    </source>
</evidence>
<proteinExistence type="predicted"/>
<sequence length="208" mass="23036">MRTNGQKTLPLLDMLTSEGFEAWTPRRIVRRPAPGQGRRLVMGQTRRKIEVPVPILSGFVFVREGSEDDLARFACSPRTSHLPFRVMQRCGHAALVSERSVAGLREAQSIADAETQAERDAETREEAVRARAERLGTERARRKALRQVRKSFAPGDRVTVSDVSALAGLEGSITESHGTSAVIDFGGIHTMTVEAWRILPVVLRIDQP</sequence>
<keyword evidence="2" id="KW-1185">Reference proteome</keyword>
<dbReference type="EMBL" id="JBHRVU010000004">
    <property type="protein sequence ID" value="MFC3442774.1"/>
    <property type="molecule type" value="Genomic_DNA"/>
</dbReference>
<accession>A0ABV7NH16</accession>
<evidence type="ECO:0000313" key="2">
    <source>
        <dbReference type="Proteomes" id="UP001595681"/>
    </source>
</evidence>
<evidence type="ECO:0000313" key="1">
    <source>
        <dbReference type="EMBL" id="MFC3442774.1"/>
    </source>
</evidence>
<dbReference type="RefSeq" id="WP_380797017.1">
    <property type="nucleotide sequence ID" value="NZ_JBHRVU010000004.1"/>
</dbReference>
<reference evidence="2" key="1">
    <citation type="journal article" date="2019" name="Int. J. Syst. Evol. Microbiol.">
        <title>The Global Catalogue of Microorganisms (GCM) 10K type strain sequencing project: providing services to taxonomists for standard genome sequencing and annotation.</title>
        <authorList>
            <consortium name="The Broad Institute Genomics Platform"/>
            <consortium name="The Broad Institute Genome Sequencing Center for Infectious Disease"/>
            <person name="Wu L."/>
            <person name="Ma J."/>
        </authorList>
    </citation>
    <scope>NUCLEOTIDE SEQUENCE [LARGE SCALE GENOMIC DNA]</scope>
    <source>
        <strain evidence="2">CCM 7491</strain>
    </source>
</reference>
<comment type="caution">
    <text evidence="1">The sequence shown here is derived from an EMBL/GenBank/DDBJ whole genome shotgun (WGS) entry which is preliminary data.</text>
</comment>